<evidence type="ECO:0000313" key="10">
    <source>
        <dbReference type="EMBL" id="CAG7729991.1"/>
    </source>
</evidence>
<evidence type="ECO:0000256" key="2">
    <source>
        <dbReference type="ARBA" id="ARBA00006234"/>
    </source>
</evidence>
<dbReference type="PROSITE" id="PS00108">
    <property type="entry name" value="PROTEIN_KINASE_ST"/>
    <property type="match status" value="1"/>
</dbReference>
<evidence type="ECO:0000256" key="5">
    <source>
        <dbReference type="ARBA" id="ARBA00022741"/>
    </source>
</evidence>
<feature type="compositionally biased region" description="Polar residues" evidence="8">
    <location>
        <begin position="456"/>
        <end position="465"/>
    </location>
</feature>
<dbReference type="AlphaFoldDB" id="A0A8J2K7W9"/>
<evidence type="ECO:0000256" key="7">
    <source>
        <dbReference type="ARBA" id="ARBA00022842"/>
    </source>
</evidence>
<dbReference type="EMBL" id="CAJVCH010187464">
    <property type="protein sequence ID" value="CAG7729991.1"/>
    <property type="molecule type" value="Genomic_DNA"/>
</dbReference>
<dbReference type="PROSITE" id="PS50011">
    <property type="entry name" value="PROTEIN_KINASE_DOM"/>
    <property type="match status" value="1"/>
</dbReference>
<name>A0A8J2K7W9_9HEXA</name>
<dbReference type="GO" id="GO:0046872">
    <property type="term" value="F:metal ion binding"/>
    <property type="evidence" value="ECO:0007669"/>
    <property type="project" value="UniProtKB-KW"/>
</dbReference>
<dbReference type="GO" id="GO:0035556">
    <property type="term" value="P:intracellular signal transduction"/>
    <property type="evidence" value="ECO:0007669"/>
    <property type="project" value="TreeGrafter"/>
</dbReference>
<dbReference type="PANTHER" id="PTHR24346:SF42">
    <property type="entry name" value="SERINE_THREONINE-PROTEIN KINASE SIK3"/>
    <property type="match status" value="1"/>
</dbReference>
<keyword evidence="7" id="KW-0460">Magnesium</keyword>
<dbReference type="GO" id="GO:0050321">
    <property type="term" value="F:tau-protein kinase activity"/>
    <property type="evidence" value="ECO:0007669"/>
    <property type="project" value="TreeGrafter"/>
</dbReference>
<evidence type="ECO:0000256" key="6">
    <source>
        <dbReference type="ARBA" id="ARBA00022840"/>
    </source>
</evidence>
<feature type="compositionally biased region" description="Basic and acidic residues" evidence="8">
    <location>
        <begin position="365"/>
        <end position="375"/>
    </location>
</feature>
<comment type="cofactor">
    <cofactor evidence="1">
        <name>Mg(2+)</name>
        <dbReference type="ChEBI" id="CHEBI:18420"/>
    </cofactor>
</comment>
<dbReference type="InterPro" id="IPR000719">
    <property type="entry name" value="Prot_kinase_dom"/>
</dbReference>
<feature type="compositionally biased region" description="Polar residues" evidence="8">
    <location>
        <begin position="606"/>
        <end position="615"/>
    </location>
</feature>
<evidence type="ECO:0000256" key="8">
    <source>
        <dbReference type="SAM" id="MobiDB-lite"/>
    </source>
</evidence>
<feature type="compositionally biased region" description="Low complexity" evidence="8">
    <location>
        <begin position="616"/>
        <end position="627"/>
    </location>
</feature>
<keyword evidence="3" id="KW-0597">Phosphoprotein</keyword>
<feature type="region of interest" description="Disordered" evidence="8">
    <location>
        <begin position="428"/>
        <end position="467"/>
    </location>
</feature>
<evidence type="ECO:0000313" key="11">
    <source>
        <dbReference type="Proteomes" id="UP000708208"/>
    </source>
</evidence>
<reference evidence="10" key="1">
    <citation type="submission" date="2021-06" db="EMBL/GenBank/DDBJ databases">
        <authorList>
            <person name="Hodson N. C."/>
            <person name="Mongue J. A."/>
            <person name="Jaron S. K."/>
        </authorList>
    </citation>
    <scope>NUCLEOTIDE SEQUENCE</scope>
</reference>
<dbReference type="Pfam" id="PF00069">
    <property type="entry name" value="Pkinase"/>
    <property type="match status" value="1"/>
</dbReference>
<keyword evidence="5" id="KW-0547">Nucleotide-binding</keyword>
<feature type="region of interest" description="Disordered" evidence="8">
    <location>
        <begin position="606"/>
        <end position="627"/>
    </location>
</feature>
<dbReference type="PANTHER" id="PTHR24346">
    <property type="entry name" value="MAP/MICROTUBULE AFFINITY-REGULATING KINASE"/>
    <property type="match status" value="1"/>
</dbReference>
<evidence type="ECO:0000256" key="3">
    <source>
        <dbReference type="ARBA" id="ARBA00022553"/>
    </source>
</evidence>
<protein>
    <recommendedName>
        <fullName evidence="9">Protein kinase domain-containing protein</fullName>
    </recommendedName>
</protein>
<organism evidence="10 11">
    <name type="scientific">Allacma fusca</name>
    <dbReference type="NCBI Taxonomy" id="39272"/>
    <lineage>
        <taxon>Eukaryota</taxon>
        <taxon>Metazoa</taxon>
        <taxon>Ecdysozoa</taxon>
        <taxon>Arthropoda</taxon>
        <taxon>Hexapoda</taxon>
        <taxon>Collembola</taxon>
        <taxon>Symphypleona</taxon>
        <taxon>Sminthuridae</taxon>
        <taxon>Allacma</taxon>
    </lineage>
</organism>
<keyword evidence="4" id="KW-0479">Metal-binding</keyword>
<proteinExistence type="inferred from homology"/>
<dbReference type="GO" id="GO:0000226">
    <property type="term" value="P:microtubule cytoskeleton organization"/>
    <property type="evidence" value="ECO:0007669"/>
    <property type="project" value="TreeGrafter"/>
</dbReference>
<evidence type="ECO:0000256" key="4">
    <source>
        <dbReference type="ARBA" id="ARBA00022723"/>
    </source>
</evidence>
<evidence type="ECO:0000256" key="1">
    <source>
        <dbReference type="ARBA" id="ARBA00001946"/>
    </source>
</evidence>
<dbReference type="Pfam" id="PF23312">
    <property type="entry name" value="UBA_SIK3"/>
    <property type="match status" value="1"/>
</dbReference>
<dbReference type="OrthoDB" id="193931at2759"/>
<dbReference type="GO" id="GO:0005737">
    <property type="term" value="C:cytoplasm"/>
    <property type="evidence" value="ECO:0007669"/>
    <property type="project" value="TreeGrafter"/>
</dbReference>
<dbReference type="FunFam" id="1.10.510.10:FF:000156">
    <property type="entry name" value="Serine/threonine-protein kinase SIK3 homolog"/>
    <property type="match status" value="1"/>
</dbReference>
<feature type="domain" description="Protein kinase" evidence="9">
    <location>
        <begin position="1"/>
        <end position="245"/>
    </location>
</feature>
<dbReference type="InterPro" id="IPR008271">
    <property type="entry name" value="Ser/Thr_kinase_AS"/>
</dbReference>
<dbReference type="GO" id="GO:0005524">
    <property type="term" value="F:ATP binding"/>
    <property type="evidence" value="ECO:0007669"/>
    <property type="project" value="UniProtKB-KW"/>
</dbReference>
<gene>
    <name evidence="10" type="ORF">AFUS01_LOCUS18671</name>
</gene>
<dbReference type="Proteomes" id="UP000708208">
    <property type="component" value="Unassembled WGS sequence"/>
</dbReference>
<sequence>MTWTSGREIPLRLKLIDERVAIKIVDKTKLTPDNLKKIFREINIMRRLRHPHIIRLYQVMETDKIIYMVTEYASRGEIFDHLVSNGRMNEDEARRIFRQILIAVNYLHQNAVVHRDLKAENLLLDKNNNIKLADFGFSNEYQEGSLLSTWCGSPPYAAPELFEGKKYDGPKADIWSLGVVLYVLVCGALPFDGSTLHSLRNRVIAGKFRIPFFMSTDCEHLIRHMLVVDPSKRLNISQTLSHKWMATVLNVGDDLPLTQTDSCECETINETIVDQMTLLPGLSRETILQSIKEKRFNHISAIYDLLTLREEEPCGQSPSPVSPFVLPAQRKASITTGVVERAEAPPEIQLFLNDSQIYEKFEEMRVGEEDPRRQDNWQSHHGRRHTVDLPQGLPVVTQGNGESSIPLVESVKDQHLLKPPPSMESTCGFGRRASDGGANLQQKEKQQSSCEGGWSHPSSREQLSTGILRRDPAYLGTPEEEMFRSGRSRRTGLITVVERPPVVDPDSQTLYMAGPNCYPPPSYTSVPPSQSMSMPYPSQRRIFHHTLSRIQPRKYRNTLFQPGRETYKELCHMSCERYSPVRRGSEGTCPPSPRLAKTLQKFHGVQTSADIQSRGTSVTSSSPSSPVRLFQPVDSPLASHPPPPCPLDISQGLQGLNLYNHQPQPPHSPFMHTNNPTLAMIQEHPVLKHLHASSTLPYPEISVTDESGCLPVFLLQEHDSSRRPSITRGIGKPPPDTETEIPLATM</sequence>
<dbReference type="SMART" id="SM00220">
    <property type="entry name" value="S_TKc"/>
    <property type="match status" value="1"/>
</dbReference>
<feature type="region of interest" description="Disordered" evidence="8">
    <location>
        <begin position="721"/>
        <end position="746"/>
    </location>
</feature>
<dbReference type="InterPro" id="IPR057380">
    <property type="entry name" value="UBA_SIK1/2/3"/>
</dbReference>
<comment type="caution">
    <text evidence="10">The sequence shown here is derived from an EMBL/GenBank/DDBJ whole genome shotgun (WGS) entry which is preliminary data.</text>
</comment>
<evidence type="ECO:0000259" key="9">
    <source>
        <dbReference type="PROSITE" id="PS50011"/>
    </source>
</evidence>
<keyword evidence="6" id="KW-0067">ATP-binding</keyword>
<accession>A0A8J2K7W9</accession>
<comment type="similarity">
    <text evidence="2">Belongs to the protein kinase superfamily. CAMK Ser/Thr protein kinase family. SNF1 subfamily.</text>
</comment>
<feature type="region of interest" description="Disordered" evidence="8">
    <location>
        <begin position="365"/>
        <end position="394"/>
    </location>
</feature>
<keyword evidence="11" id="KW-1185">Reference proteome</keyword>